<dbReference type="PROSITE" id="PS50158">
    <property type="entry name" value="ZF_CCHC"/>
    <property type="match status" value="2"/>
</dbReference>
<keyword evidence="12" id="KW-0479">Metal-binding</keyword>
<keyword evidence="12" id="KW-0863">Zinc-finger</keyword>
<proteinExistence type="predicted"/>
<dbReference type="InterPro" id="IPR001878">
    <property type="entry name" value="Znf_CCHC"/>
</dbReference>
<keyword evidence="12" id="KW-0862">Zinc</keyword>
<feature type="domain" description="CCHC-type" evidence="13">
    <location>
        <begin position="367"/>
        <end position="382"/>
    </location>
</feature>
<keyword evidence="6" id="KW-0064">Aspartyl protease</keyword>
<dbReference type="InterPro" id="IPR001584">
    <property type="entry name" value="Integrase_cat-core"/>
</dbReference>
<dbReference type="PROSITE" id="PS50994">
    <property type="entry name" value="INTEGRASE"/>
    <property type="match status" value="1"/>
</dbReference>
<dbReference type="GO" id="GO:0042575">
    <property type="term" value="C:DNA polymerase complex"/>
    <property type="evidence" value="ECO:0007669"/>
    <property type="project" value="UniProtKB-ARBA"/>
</dbReference>
<dbReference type="InterPro" id="IPR012337">
    <property type="entry name" value="RNaseH-like_sf"/>
</dbReference>
<gene>
    <name evidence="17" type="primary">Tf2-9_98</name>
    <name evidence="18" type="synonym">Tf2-9_467</name>
    <name evidence="17" type="ORF">AVEN_102510_1</name>
    <name evidence="18" type="ORF">AVEN_175326_1</name>
</gene>
<dbReference type="CDD" id="cd00303">
    <property type="entry name" value="retropepsin_like"/>
    <property type="match status" value="1"/>
</dbReference>
<dbReference type="Gene3D" id="3.10.10.10">
    <property type="entry name" value="HIV Type 1 Reverse Transcriptase, subunit A, domain 1"/>
    <property type="match status" value="1"/>
</dbReference>
<evidence type="ECO:0000259" key="13">
    <source>
        <dbReference type="PROSITE" id="PS50158"/>
    </source>
</evidence>
<keyword evidence="4" id="KW-0548">Nucleotidyltransferase</keyword>
<keyword evidence="19" id="KW-1185">Reference proteome</keyword>
<evidence type="ECO:0000259" key="14">
    <source>
        <dbReference type="PROSITE" id="PS50175"/>
    </source>
</evidence>
<dbReference type="CDD" id="cd09274">
    <property type="entry name" value="RNase_HI_RT_Ty3"/>
    <property type="match status" value="1"/>
</dbReference>
<evidence type="ECO:0000256" key="10">
    <source>
        <dbReference type="ARBA" id="ARBA00023125"/>
    </source>
</evidence>
<dbReference type="InterPro" id="IPR021109">
    <property type="entry name" value="Peptidase_aspartic_dom_sf"/>
</dbReference>
<evidence type="ECO:0000256" key="5">
    <source>
        <dbReference type="ARBA" id="ARBA00022722"/>
    </source>
</evidence>
<evidence type="ECO:0000256" key="7">
    <source>
        <dbReference type="ARBA" id="ARBA00022759"/>
    </source>
</evidence>
<keyword evidence="10" id="KW-0238">DNA-binding</keyword>
<keyword evidence="5" id="KW-0540">Nuclease</keyword>
<evidence type="ECO:0000256" key="12">
    <source>
        <dbReference type="PROSITE-ProRule" id="PRU00047"/>
    </source>
</evidence>
<keyword evidence="9" id="KW-0695">RNA-directed DNA polymerase</keyword>
<keyword evidence="2" id="KW-0645">Protease</keyword>
<keyword evidence="7" id="KW-0255">Endonuclease</keyword>
<reference evidence="17 19" key="1">
    <citation type="journal article" date="2019" name="Sci. Rep.">
        <title>Orb-weaving spider Araneus ventricosus genome elucidates the spidroin gene catalogue.</title>
        <authorList>
            <person name="Kono N."/>
            <person name="Nakamura H."/>
            <person name="Ohtoshi R."/>
            <person name="Moran D.A.P."/>
            <person name="Shinohara A."/>
            <person name="Yoshida Y."/>
            <person name="Fujiwara M."/>
            <person name="Mori M."/>
            <person name="Tomita M."/>
            <person name="Arakawa K."/>
        </authorList>
    </citation>
    <scope>NUCLEOTIDE SEQUENCE [LARGE SCALE GENOMIC DNA]</scope>
</reference>
<dbReference type="InterPro" id="IPR036875">
    <property type="entry name" value="Znf_CCHC_sf"/>
</dbReference>
<name>A0A4Y2FR08_ARAVE</name>
<dbReference type="Pfam" id="PF17919">
    <property type="entry name" value="RT_RNaseH_2"/>
    <property type="match status" value="1"/>
</dbReference>
<dbReference type="Gene3D" id="3.30.420.10">
    <property type="entry name" value="Ribonuclease H-like superfamily/Ribonuclease H"/>
    <property type="match status" value="1"/>
</dbReference>
<dbReference type="InterPro" id="IPR000477">
    <property type="entry name" value="RT_dom"/>
</dbReference>
<evidence type="ECO:0000256" key="6">
    <source>
        <dbReference type="ARBA" id="ARBA00022750"/>
    </source>
</evidence>
<evidence type="ECO:0000313" key="19">
    <source>
        <dbReference type="Proteomes" id="UP000499080"/>
    </source>
</evidence>
<dbReference type="PROSITE" id="PS50175">
    <property type="entry name" value="ASP_PROT_RETROV"/>
    <property type="match status" value="1"/>
</dbReference>
<dbReference type="Gene3D" id="1.10.340.70">
    <property type="match status" value="1"/>
</dbReference>
<dbReference type="Gene3D" id="3.30.70.270">
    <property type="match status" value="2"/>
</dbReference>
<dbReference type="PANTHER" id="PTHR37984:SF5">
    <property type="entry name" value="PROTEIN NYNRIN-LIKE"/>
    <property type="match status" value="1"/>
</dbReference>
<dbReference type="GO" id="GO:0015074">
    <property type="term" value="P:DNA integration"/>
    <property type="evidence" value="ECO:0007669"/>
    <property type="project" value="InterPro"/>
</dbReference>
<organism evidence="17 19">
    <name type="scientific">Araneus ventricosus</name>
    <name type="common">Orbweaver spider</name>
    <name type="synonym">Epeira ventricosa</name>
    <dbReference type="NCBI Taxonomy" id="182803"/>
    <lineage>
        <taxon>Eukaryota</taxon>
        <taxon>Metazoa</taxon>
        <taxon>Ecdysozoa</taxon>
        <taxon>Arthropoda</taxon>
        <taxon>Chelicerata</taxon>
        <taxon>Arachnida</taxon>
        <taxon>Araneae</taxon>
        <taxon>Araneomorphae</taxon>
        <taxon>Entelegynae</taxon>
        <taxon>Araneoidea</taxon>
        <taxon>Araneidae</taxon>
        <taxon>Araneus</taxon>
    </lineage>
</organism>
<sequence>MATLNDFPKIAKSLKTSSKNQIQLLHRLIFGEEGDRLNRSRLRKFSGFPSDFQFEETKQKVVAEFSLKDLIAICNLLHLEFYTDLDKCCDTILTHLSDLSLLTTEVSDFSETDDLEESEPKLTDSQQTVSNKLILESQKEHRKSQIVFDESAQNSLPSFDMQHTLSNSFQAFSLKDIVDLVKPFSSRDNYSIETFISDVEDIFNLHEIKNPIHQVIFVKKCLTGPALTLMRSIRGITNWEQMKQHLLDEFSDKINGLQLHKLMESRRMKPFETLQEYFLAMRDLAHKGSLDDSSLIEYVINGIPDSSNNKIILYGCKSIPEFKEKLKIYEKLFNTSRTFRPNNDKKFDPTHAAKFDCKRIPNPQPVCYSCGLKGHKSTQCTNKPHGKQCYGCKNFGHIHANCPQNSRNSASKSDPKLSTPARTVNQISAPNVPQNLMHVDIALSGIQLTALCDTGSQATIINEKTYLRIGSPPLYPSQITFSGIGRNTVQSIGFFQDSITIQNLTLPAKIHVLSDDTLPFDVLIGIDFLQQTQFTFDKDGIRFCSNNDEYFLFHVANVIDDCPFDLSHVSDSNIRNELSSLINSFKPNKTKDTKLKMNIVLQDQIPVCQRASRLSFPEKQKVNEQITDWLNQGIIRESCSDYCSPLVLCKKKDGNLRLCIDYRKLNAKTVKDRYPLPLIEEVLDQLHSGKFFSTIDLKNGFFHVEMEEDSKKFTSFVTHDGQYEFNKVPFGLCNSPSIFQRFINHVFRDLLKEGIVIIYMDDIIIPSIDELDGLKRLSRVLQTASEYGLELNLKKCNFLKSKIEFLGYIIENGKISPSLDKTVAVQNFPEPKSVKQVQSVLGLTGYFRKFIQNYALVAKPLSDLLRDNTEFHFGPKQKSAFQTLKQKLSENPVLHIFKQGAKLELHTDASKFGYGAILFQQSDDNKFHPIHYMSKKTSPQEEKYSSYELEVLAIIEALKKFRNYLVGSKFRIITDCSAFQKTMSKTQLTPKIARWALFLEDFNHEIVHRPGKQMKHVDCLSRYPIMLVTHDEITSRIVNCQQSDEYISSIKQLLQNKQINDFVLKNNVLYKIVNDSELLVVPEALQNEIIRKVHTNGHFALAKTEQVLEQEFYIPNARTKIENVIANCVECILYNKKHGKGEGFLNPIPKDNVPLNTYHIDFVGPLPSTNKRYQHIFTVVDAFTKFTWFYPVKSPSAQEAIDKLKLQQTIFGNPSRIITDRGSAFTANEFETYCSGEGIQHLKITTGIPRGNGQIERMHRILIPVLSKLSHDDPTKWFKHVPTVQRVINSSTSRSTKYTPFELMMGTKMKNKEDIKINEVLHEEYLNHLMHERDEMRNDAKKNILKVQEENRRNYDKKRKKAHQYKVGDFVAIQRTQFGTGLKLRPKFFGPYEVIKVKMKDRYDVKKVGQHEGPNITSTAADHMKMWNRIT</sequence>
<keyword evidence="8" id="KW-0378">Hydrolase</keyword>
<evidence type="ECO:0000256" key="11">
    <source>
        <dbReference type="ARBA" id="ARBA00023268"/>
    </source>
</evidence>
<keyword evidence="11" id="KW-0511">Multifunctional enzyme</keyword>
<dbReference type="PROSITE" id="PS50878">
    <property type="entry name" value="RT_POL"/>
    <property type="match status" value="1"/>
</dbReference>
<dbReference type="Pfam" id="PF17921">
    <property type="entry name" value="Integrase_H2C2"/>
    <property type="match status" value="1"/>
</dbReference>
<dbReference type="GO" id="GO:0004190">
    <property type="term" value="F:aspartic-type endopeptidase activity"/>
    <property type="evidence" value="ECO:0007669"/>
    <property type="project" value="UniProtKB-KW"/>
</dbReference>
<dbReference type="FunFam" id="3.30.70.270:FF:000026">
    <property type="entry name" value="Transposon Ty3-G Gag-Pol polyprotein"/>
    <property type="match status" value="1"/>
</dbReference>
<dbReference type="InterPro" id="IPR050951">
    <property type="entry name" value="Retrovirus_Pol_polyprotein"/>
</dbReference>
<dbReference type="InterPro" id="IPR043502">
    <property type="entry name" value="DNA/RNA_pol_sf"/>
</dbReference>
<dbReference type="GO" id="GO:0003964">
    <property type="term" value="F:RNA-directed DNA polymerase activity"/>
    <property type="evidence" value="ECO:0007669"/>
    <property type="project" value="UniProtKB-KW"/>
</dbReference>
<dbReference type="SUPFAM" id="SSF50630">
    <property type="entry name" value="Acid proteases"/>
    <property type="match status" value="1"/>
</dbReference>
<dbReference type="CDD" id="cd01647">
    <property type="entry name" value="RT_LTR"/>
    <property type="match status" value="1"/>
</dbReference>
<dbReference type="EMBL" id="BGPR01096689">
    <property type="protein sequence ID" value="GBM42938.1"/>
    <property type="molecule type" value="Genomic_DNA"/>
</dbReference>
<feature type="domain" description="Peptidase A2" evidence="14">
    <location>
        <begin position="448"/>
        <end position="485"/>
    </location>
</feature>
<dbReference type="Gene3D" id="3.10.20.370">
    <property type="match status" value="1"/>
</dbReference>
<evidence type="ECO:0000256" key="3">
    <source>
        <dbReference type="ARBA" id="ARBA00022679"/>
    </source>
</evidence>
<dbReference type="PANTHER" id="PTHR37984">
    <property type="entry name" value="PROTEIN CBG26694"/>
    <property type="match status" value="1"/>
</dbReference>
<dbReference type="InterPro" id="IPR043128">
    <property type="entry name" value="Rev_trsase/Diguanyl_cyclase"/>
</dbReference>
<dbReference type="Pfam" id="PF00665">
    <property type="entry name" value="rve"/>
    <property type="match status" value="1"/>
</dbReference>
<keyword evidence="3" id="KW-0808">Transferase</keyword>
<dbReference type="SUPFAM" id="SSF56672">
    <property type="entry name" value="DNA/RNA polymerases"/>
    <property type="match status" value="1"/>
</dbReference>
<comment type="caution">
    <text evidence="17">The sequence shown here is derived from an EMBL/GenBank/DDBJ whole genome shotgun (WGS) entry which is preliminary data.</text>
</comment>
<protein>
    <recommendedName>
        <fullName evidence="1">RNA-directed DNA polymerase</fullName>
        <ecNumber evidence="1">2.7.7.49</ecNumber>
    </recommendedName>
</protein>
<evidence type="ECO:0000256" key="4">
    <source>
        <dbReference type="ARBA" id="ARBA00022695"/>
    </source>
</evidence>
<dbReference type="InterPro" id="IPR001995">
    <property type="entry name" value="Peptidase_A2_cat"/>
</dbReference>
<dbReference type="EC" id="2.7.7.49" evidence="1"/>
<dbReference type="InterPro" id="IPR036397">
    <property type="entry name" value="RNaseH_sf"/>
</dbReference>
<dbReference type="GO" id="GO:0008270">
    <property type="term" value="F:zinc ion binding"/>
    <property type="evidence" value="ECO:0007669"/>
    <property type="project" value="UniProtKB-KW"/>
</dbReference>
<feature type="domain" description="Reverse transcriptase" evidence="15">
    <location>
        <begin position="630"/>
        <end position="810"/>
    </location>
</feature>
<evidence type="ECO:0000259" key="15">
    <source>
        <dbReference type="PROSITE" id="PS50878"/>
    </source>
</evidence>
<dbReference type="Pfam" id="PF00078">
    <property type="entry name" value="RVT_1"/>
    <property type="match status" value="1"/>
</dbReference>
<dbReference type="Proteomes" id="UP000499080">
    <property type="component" value="Unassembled WGS sequence"/>
</dbReference>
<feature type="domain" description="CCHC-type" evidence="13">
    <location>
        <begin position="389"/>
        <end position="404"/>
    </location>
</feature>
<dbReference type="EMBL" id="BGPR01096697">
    <property type="protein sequence ID" value="GBM42967.1"/>
    <property type="molecule type" value="Genomic_DNA"/>
</dbReference>
<accession>A0A4Y2FR08</accession>
<evidence type="ECO:0000313" key="17">
    <source>
        <dbReference type="EMBL" id="GBM42938.1"/>
    </source>
</evidence>
<dbReference type="GO" id="GO:0006508">
    <property type="term" value="P:proteolysis"/>
    <property type="evidence" value="ECO:0007669"/>
    <property type="project" value="UniProtKB-KW"/>
</dbReference>
<dbReference type="Gene3D" id="2.40.70.10">
    <property type="entry name" value="Acid Proteases"/>
    <property type="match status" value="1"/>
</dbReference>
<evidence type="ECO:0000256" key="2">
    <source>
        <dbReference type="ARBA" id="ARBA00022670"/>
    </source>
</evidence>
<evidence type="ECO:0000256" key="9">
    <source>
        <dbReference type="ARBA" id="ARBA00022918"/>
    </source>
</evidence>
<dbReference type="GO" id="GO:0004519">
    <property type="term" value="F:endonuclease activity"/>
    <property type="evidence" value="ECO:0007669"/>
    <property type="project" value="UniProtKB-KW"/>
</dbReference>
<dbReference type="InterPro" id="IPR041577">
    <property type="entry name" value="RT_RNaseH_2"/>
</dbReference>
<dbReference type="SUPFAM" id="SSF53098">
    <property type="entry name" value="Ribonuclease H-like"/>
    <property type="match status" value="1"/>
</dbReference>
<dbReference type="Gene3D" id="4.10.60.10">
    <property type="entry name" value="Zinc finger, CCHC-type"/>
    <property type="match status" value="1"/>
</dbReference>
<dbReference type="GO" id="GO:0003677">
    <property type="term" value="F:DNA binding"/>
    <property type="evidence" value="ECO:0007669"/>
    <property type="project" value="UniProtKB-KW"/>
</dbReference>
<dbReference type="SUPFAM" id="SSF57756">
    <property type="entry name" value="Retrovirus zinc finger-like domains"/>
    <property type="match status" value="1"/>
</dbReference>
<evidence type="ECO:0000256" key="1">
    <source>
        <dbReference type="ARBA" id="ARBA00012493"/>
    </source>
</evidence>
<dbReference type="SMART" id="SM00343">
    <property type="entry name" value="ZnF_C2HC"/>
    <property type="match status" value="2"/>
</dbReference>
<evidence type="ECO:0000256" key="8">
    <source>
        <dbReference type="ARBA" id="ARBA00022801"/>
    </source>
</evidence>
<evidence type="ECO:0000313" key="18">
    <source>
        <dbReference type="EMBL" id="GBM42967.1"/>
    </source>
</evidence>
<evidence type="ECO:0000259" key="16">
    <source>
        <dbReference type="PROSITE" id="PS50994"/>
    </source>
</evidence>
<dbReference type="InterPro" id="IPR041588">
    <property type="entry name" value="Integrase_H2C2"/>
</dbReference>
<feature type="domain" description="Integrase catalytic" evidence="16">
    <location>
        <begin position="1150"/>
        <end position="1308"/>
    </location>
</feature>
<dbReference type="OrthoDB" id="8050260at2759"/>
<dbReference type="FunFam" id="3.10.20.370:FF:000001">
    <property type="entry name" value="Retrovirus-related Pol polyprotein from transposon 17.6-like protein"/>
    <property type="match status" value="1"/>
</dbReference>
<dbReference type="Pfam" id="PF13975">
    <property type="entry name" value="gag-asp_proteas"/>
    <property type="match status" value="1"/>
</dbReference>